<keyword evidence="2" id="KW-0560">Oxidoreductase</keyword>
<dbReference type="Pfam" id="PF03720">
    <property type="entry name" value="UDPG_MGDP_dh_C"/>
    <property type="match status" value="1"/>
</dbReference>
<name>A0A5C4TC75_9BACL</name>
<keyword evidence="3" id="KW-0520">NAD</keyword>
<organism evidence="6 7">
    <name type="scientific">Paenibacillus hemerocallicola</name>
    <dbReference type="NCBI Taxonomy" id="1172614"/>
    <lineage>
        <taxon>Bacteria</taxon>
        <taxon>Bacillati</taxon>
        <taxon>Bacillota</taxon>
        <taxon>Bacilli</taxon>
        <taxon>Bacillales</taxon>
        <taxon>Paenibacillaceae</taxon>
        <taxon>Paenibacillus</taxon>
    </lineage>
</organism>
<dbReference type="PIRSF" id="PIRSF000124">
    <property type="entry name" value="UDPglc_GDPman_dh"/>
    <property type="match status" value="1"/>
</dbReference>
<comment type="caution">
    <text evidence="6">The sequence shown here is derived from an EMBL/GenBank/DDBJ whole genome shotgun (WGS) entry which is preliminary data.</text>
</comment>
<dbReference type="InterPro" id="IPR036291">
    <property type="entry name" value="NAD(P)-bd_dom_sf"/>
</dbReference>
<dbReference type="Gene3D" id="3.40.50.720">
    <property type="entry name" value="NAD(P)-binding Rossmann-like Domain"/>
    <property type="match status" value="2"/>
</dbReference>
<protein>
    <submittedName>
        <fullName evidence="6">Nucleotide sugar dehydrogenase</fullName>
    </submittedName>
</protein>
<dbReference type="GO" id="GO:0016616">
    <property type="term" value="F:oxidoreductase activity, acting on the CH-OH group of donors, NAD or NADP as acceptor"/>
    <property type="evidence" value="ECO:0007669"/>
    <property type="project" value="InterPro"/>
</dbReference>
<dbReference type="GO" id="GO:0016628">
    <property type="term" value="F:oxidoreductase activity, acting on the CH-CH group of donors, NAD or NADP as acceptor"/>
    <property type="evidence" value="ECO:0007669"/>
    <property type="project" value="InterPro"/>
</dbReference>
<dbReference type="NCBIfam" id="TIGR03026">
    <property type="entry name" value="NDP-sugDHase"/>
    <property type="match status" value="1"/>
</dbReference>
<evidence type="ECO:0000256" key="2">
    <source>
        <dbReference type="ARBA" id="ARBA00023002"/>
    </source>
</evidence>
<dbReference type="PANTHER" id="PTHR43491:SF2">
    <property type="entry name" value="UDP-N-ACETYL-D-MANNOSAMINE DEHYDROGENASE"/>
    <property type="match status" value="1"/>
</dbReference>
<evidence type="ECO:0000313" key="7">
    <source>
        <dbReference type="Proteomes" id="UP000307943"/>
    </source>
</evidence>
<dbReference type="SUPFAM" id="SSF51735">
    <property type="entry name" value="NAD(P)-binding Rossmann-fold domains"/>
    <property type="match status" value="1"/>
</dbReference>
<dbReference type="InterPro" id="IPR008927">
    <property type="entry name" value="6-PGluconate_DH-like_C_sf"/>
</dbReference>
<dbReference type="Pfam" id="PF00984">
    <property type="entry name" value="UDPG_MGDP_dh"/>
    <property type="match status" value="1"/>
</dbReference>
<evidence type="ECO:0000256" key="3">
    <source>
        <dbReference type="ARBA" id="ARBA00023027"/>
    </source>
</evidence>
<dbReference type="InterPro" id="IPR014027">
    <property type="entry name" value="UDP-Glc/GDP-Man_DH_C"/>
</dbReference>
<dbReference type="InterPro" id="IPR017476">
    <property type="entry name" value="UDP-Glc/GDP-Man"/>
</dbReference>
<dbReference type="SUPFAM" id="SSF48179">
    <property type="entry name" value="6-phosphogluconate dehydrogenase C-terminal domain-like"/>
    <property type="match status" value="1"/>
</dbReference>
<evidence type="ECO:0000313" key="6">
    <source>
        <dbReference type="EMBL" id="TNJ66704.1"/>
    </source>
</evidence>
<evidence type="ECO:0000259" key="5">
    <source>
        <dbReference type="SMART" id="SM00984"/>
    </source>
</evidence>
<dbReference type="PANTHER" id="PTHR43491">
    <property type="entry name" value="UDP-N-ACETYL-D-MANNOSAMINE DEHYDROGENASE"/>
    <property type="match status" value="1"/>
</dbReference>
<dbReference type="OrthoDB" id="9803238at2"/>
<reference evidence="6 7" key="1">
    <citation type="submission" date="2019-05" db="EMBL/GenBank/DDBJ databases">
        <title>We sequenced the genome of Paenibacillus hemerocallicola KCTC 33185 for further insight into its adaptation and study the phylogeny of Paenibacillus.</title>
        <authorList>
            <person name="Narsing Rao M.P."/>
        </authorList>
    </citation>
    <scope>NUCLEOTIDE SEQUENCE [LARGE SCALE GENOMIC DNA]</scope>
    <source>
        <strain evidence="6 7">KCTC 33185</strain>
    </source>
</reference>
<dbReference type="RefSeq" id="WP_139601850.1">
    <property type="nucleotide sequence ID" value="NZ_VDCQ01000009.1"/>
</dbReference>
<dbReference type="InterPro" id="IPR028359">
    <property type="entry name" value="UDP_ManNAc/GlcNAc_DH"/>
</dbReference>
<evidence type="ECO:0000256" key="4">
    <source>
        <dbReference type="PIRNR" id="PIRNR000124"/>
    </source>
</evidence>
<dbReference type="PIRSF" id="PIRSF500136">
    <property type="entry name" value="UDP_ManNAc_DH"/>
    <property type="match status" value="1"/>
</dbReference>
<sequence>MTRKICVVGLGYIGFPTSLMFAKAGFEVIGVDINEQVVASLQEGRVHLEETGLKEMFEQVRAAHHFKVAGKPERADVFIIAVPTPVNEDHTANLDYVVSATESILPYLKIGDTVIVESTIPPGTTSEIVGPCIQASGWQVGDEIYLAHCPERVLPGSIFKELVENNRIIGGYNRVSGEKAADVYRSFVKGEVHITTAISAEMAKLMENTFRDVNIALANELAKLSENAGIDALEVIRLANRHPRVNIHHPGPGVGGHCIAVDPYFVIEKAPHLTPLMRTAREINNSMPAFVAGLVEKLASPHSGAKIAVFGITYKGNIGDTRESPALEIIHLLERKGYSVWPHDPHAGETDAAIRLHSAAEAVRDADCLIVLADHDEFEVIREQWLNAMRSPIVLDTKSHARLEQGANGRIYNYGNLHELSREEALLAVANAK</sequence>
<accession>A0A5C4TC75</accession>
<dbReference type="InterPro" id="IPR001732">
    <property type="entry name" value="UDP-Glc/GDP-Man_DH_N"/>
</dbReference>
<dbReference type="Proteomes" id="UP000307943">
    <property type="component" value="Unassembled WGS sequence"/>
</dbReference>
<keyword evidence="7" id="KW-1185">Reference proteome</keyword>
<dbReference type="GO" id="GO:0000271">
    <property type="term" value="P:polysaccharide biosynthetic process"/>
    <property type="evidence" value="ECO:0007669"/>
    <property type="project" value="InterPro"/>
</dbReference>
<dbReference type="InterPro" id="IPR014026">
    <property type="entry name" value="UDP-Glc/GDP-Man_DH_dimer"/>
</dbReference>
<dbReference type="SUPFAM" id="SSF52413">
    <property type="entry name" value="UDP-glucose/GDP-mannose dehydrogenase C-terminal domain"/>
    <property type="match status" value="1"/>
</dbReference>
<gene>
    <name evidence="6" type="ORF">FE784_09060</name>
</gene>
<dbReference type="GO" id="GO:0051287">
    <property type="term" value="F:NAD binding"/>
    <property type="evidence" value="ECO:0007669"/>
    <property type="project" value="InterPro"/>
</dbReference>
<comment type="similarity">
    <text evidence="1 4">Belongs to the UDP-glucose/GDP-mannose dehydrogenase family.</text>
</comment>
<dbReference type="InterPro" id="IPR036220">
    <property type="entry name" value="UDP-Glc/GDP-Man_DH_C_sf"/>
</dbReference>
<dbReference type="EMBL" id="VDCQ01000009">
    <property type="protein sequence ID" value="TNJ66704.1"/>
    <property type="molecule type" value="Genomic_DNA"/>
</dbReference>
<evidence type="ECO:0000256" key="1">
    <source>
        <dbReference type="ARBA" id="ARBA00006601"/>
    </source>
</evidence>
<feature type="domain" description="UDP-glucose/GDP-mannose dehydrogenase C-terminal" evidence="5">
    <location>
        <begin position="308"/>
        <end position="403"/>
    </location>
</feature>
<proteinExistence type="inferred from homology"/>
<dbReference type="AlphaFoldDB" id="A0A5C4TC75"/>
<dbReference type="SMART" id="SM00984">
    <property type="entry name" value="UDPG_MGDP_dh_C"/>
    <property type="match status" value="1"/>
</dbReference>
<dbReference type="Pfam" id="PF03721">
    <property type="entry name" value="UDPG_MGDP_dh_N"/>
    <property type="match status" value="1"/>
</dbReference>